<evidence type="ECO:0000313" key="2">
    <source>
        <dbReference type="EMBL" id="KTB40482.1"/>
    </source>
</evidence>
<organism evidence="2 3">
    <name type="scientific">Moniliophthora roreri</name>
    <name type="common">Frosty pod rot fungus</name>
    <name type="synonym">Monilia roreri</name>
    <dbReference type="NCBI Taxonomy" id="221103"/>
    <lineage>
        <taxon>Eukaryota</taxon>
        <taxon>Fungi</taxon>
        <taxon>Dikarya</taxon>
        <taxon>Basidiomycota</taxon>
        <taxon>Agaricomycotina</taxon>
        <taxon>Agaricomycetes</taxon>
        <taxon>Agaricomycetidae</taxon>
        <taxon>Agaricales</taxon>
        <taxon>Marasmiineae</taxon>
        <taxon>Marasmiaceae</taxon>
        <taxon>Moniliophthora</taxon>
    </lineage>
</organism>
<evidence type="ECO:0000313" key="3">
    <source>
        <dbReference type="Proteomes" id="UP000054988"/>
    </source>
</evidence>
<protein>
    <submittedName>
        <fullName evidence="2">Uncharacterized protein</fullName>
    </submittedName>
</protein>
<name>A0A0W0FW12_MONRR</name>
<evidence type="ECO:0000256" key="1">
    <source>
        <dbReference type="SAM" id="MobiDB-lite"/>
    </source>
</evidence>
<feature type="compositionally biased region" description="Pro residues" evidence="1">
    <location>
        <begin position="43"/>
        <end position="57"/>
    </location>
</feature>
<proteinExistence type="predicted"/>
<comment type="caution">
    <text evidence="2">The sequence shown here is derived from an EMBL/GenBank/DDBJ whole genome shotgun (WGS) entry which is preliminary data.</text>
</comment>
<gene>
    <name evidence="2" type="ORF">WG66_6946</name>
</gene>
<feature type="region of interest" description="Disordered" evidence="1">
    <location>
        <begin position="43"/>
        <end position="64"/>
    </location>
</feature>
<accession>A0A0W0FW12</accession>
<sequence length="115" mass="12208">MPLPSDFAVSPVPSDLNNFIPPWGVRSFAAPEVLALQSTPRPEYPPLPHLLPVPTLPTPGQGGRLSECCPKVDVVAQDVRGERRQTPSRMDCAAAERAIRSSDGAAPDGSVARAK</sequence>
<dbReference type="Proteomes" id="UP000054988">
    <property type="component" value="Unassembled WGS sequence"/>
</dbReference>
<dbReference type="AlphaFoldDB" id="A0A0W0FW12"/>
<reference evidence="2 3" key="1">
    <citation type="submission" date="2015-12" db="EMBL/GenBank/DDBJ databases">
        <title>Draft genome sequence of Moniliophthora roreri, the causal agent of frosty pod rot of cacao.</title>
        <authorList>
            <person name="Aime M.C."/>
            <person name="Diaz-Valderrama J.R."/>
            <person name="Kijpornyongpan T."/>
            <person name="Phillips-Mora W."/>
        </authorList>
    </citation>
    <scope>NUCLEOTIDE SEQUENCE [LARGE SCALE GENOMIC DNA]</scope>
    <source>
        <strain evidence="2 3">MCA 2952</strain>
    </source>
</reference>
<dbReference type="EMBL" id="LATX01001577">
    <property type="protein sequence ID" value="KTB40482.1"/>
    <property type="molecule type" value="Genomic_DNA"/>
</dbReference>